<gene>
    <name evidence="1" type="ORF">OPV22_017855</name>
</gene>
<proteinExistence type="predicted"/>
<evidence type="ECO:0000313" key="1">
    <source>
        <dbReference type="EMBL" id="KAJ8485370.1"/>
    </source>
</evidence>
<organism evidence="1 2">
    <name type="scientific">Ensete ventricosum</name>
    <name type="common">Abyssinian banana</name>
    <name type="synonym">Musa ensete</name>
    <dbReference type="NCBI Taxonomy" id="4639"/>
    <lineage>
        <taxon>Eukaryota</taxon>
        <taxon>Viridiplantae</taxon>
        <taxon>Streptophyta</taxon>
        <taxon>Embryophyta</taxon>
        <taxon>Tracheophyta</taxon>
        <taxon>Spermatophyta</taxon>
        <taxon>Magnoliopsida</taxon>
        <taxon>Liliopsida</taxon>
        <taxon>Zingiberales</taxon>
        <taxon>Musaceae</taxon>
        <taxon>Ensete</taxon>
    </lineage>
</organism>
<dbReference type="Proteomes" id="UP001222027">
    <property type="component" value="Unassembled WGS sequence"/>
</dbReference>
<sequence>MVVIEEEGRKMAEAAAIEARVRCGSRKQWRLGNDSKQVEMKAVVALLLYGLRVAYEDLGVGSEGRKMWQQGW</sequence>
<accession>A0AAV8R0M8</accession>
<reference evidence="1 2" key="1">
    <citation type="submission" date="2022-12" db="EMBL/GenBank/DDBJ databases">
        <title>Chromosome-scale assembly of the Ensete ventricosum genome.</title>
        <authorList>
            <person name="Dussert Y."/>
            <person name="Stocks J."/>
            <person name="Wendawek A."/>
            <person name="Woldeyes F."/>
            <person name="Nichols R.A."/>
            <person name="Borrell J.S."/>
        </authorList>
    </citation>
    <scope>NUCLEOTIDE SEQUENCE [LARGE SCALE GENOMIC DNA]</scope>
    <source>
        <strain evidence="2">cv. Maze</strain>
        <tissue evidence="1">Seeds</tissue>
    </source>
</reference>
<dbReference type="AlphaFoldDB" id="A0AAV8R0M8"/>
<name>A0AAV8R0M8_ENSVE</name>
<protein>
    <submittedName>
        <fullName evidence="1">Uncharacterized protein</fullName>
    </submittedName>
</protein>
<comment type="caution">
    <text evidence="1">The sequence shown here is derived from an EMBL/GenBank/DDBJ whole genome shotgun (WGS) entry which is preliminary data.</text>
</comment>
<dbReference type="EMBL" id="JAQQAF010000005">
    <property type="protein sequence ID" value="KAJ8485370.1"/>
    <property type="molecule type" value="Genomic_DNA"/>
</dbReference>
<evidence type="ECO:0000313" key="2">
    <source>
        <dbReference type="Proteomes" id="UP001222027"/>
    </source>
</evidence>
<keyword evidence="2" id="KW-1185">Reference proteome</keyword>